<dbReference type="Pfam" id="PF12770">
    <property type="entry name" value="CHAT"/>
    <property type="match status" value="1"/>
</dbReference>
<dbReference type="Gene3D" id="1.25.40.10">
    <property type="entry name" value="Tetratricopeptide repeat domain"/>
    <property type="match status" value="3"/>
</dbReference>
<dbReference type="HOGENOM" id="CLU_001305_0_1_1"/>
<protein>
    <recommendedName>
        <fullName evidence="1">CHAT domain-containing protein</fullName>
    </recommendedName>
</protein>
<dbReference type="InParanoid" id="A0A0C3DH15"/>
<reference evidence="2 3" key="1">
    <citation type="submission" date="2014-04" db="EMBL/GenBank/DDBJ databases">
        <authorList>
            <consortium name="DOE Joint Genome Institute"/>
            <person name="Kuo A."/>
            <person name="Kohler A."/>
            <person name="Nagy L.G."/>
            <person name="Floudas D."/>
            <person name="Copeland A."/>
            <person name="Barry K.W."/>
            <person name="Cichocki N."/>
            <person name="Veneault-Fourrey C."/>
            <person name="LaButti K."/>
            <person name="Lindquist E.A."/>
            <person name="Lipzen A."/>
            <person name="Lundell T."/>
            <person name="Morin E."/>
            <person name="Murat C."/>
            <person name="Sun H."/>
            <person name="Tunlid A."/>
            <person name="Henrissat B."/>
            <person name="Grigoriev I.V."/>
            <person name="Hibbett D.S."/>
            <person name="Martin F."/>
            <person name="Nordberg H.P."/>
            <person name="Cantor M.N."/>
            <person name="Hua S.X."/>
        </authorList>
    </citation>
    <scope>NUCLEOTIDE SEQUENCE [LARGE SCALE GENOMIC DNA]</scope>
    <source>
        <strain evidence="2 3">Foug A</strain>
    </source>
</reference>
<gene>
    <name evidence="2" type="ORF">SCLCIDRAFT_26924</name>
</gene>
<dbReference type="PANTHER" id="PTHR19959:SF119">
    <property type="entry name" value="FUNGAL LIPASE-LIKE DOMAIN-CONTAINING PROTEIN"/>
    <property type="match status" value="1"/>
</dbReference>
<organism evidence="2 3">
    <name type="scientific">Scleroderma citrinum Foug A</name>
    <dbReference type="NCBI Taxonomy" id="1036808"/>
    <lineage>
        <taxon>Eukaryota</taxon>
        <taxon>Fungi</taxon>
        <taxon>Dikarya</taxon>
        <taxon>Basidiomycota</taxon>
        <taxon>Agaricomycotina</taxon>
        <taxon>Agaricomycetes</taxon>
        <taxon>Agaricomycetidae</taxon>
        <taxon>Boletales</taxon>
        <taxon>Sclerodermatineae</taxon>
        <taxon>Sclerodermataceae</taxon>
        <taxon>Scleroderma</taxon>
    </lineage>
</organism>
<dbReference type="EMBL" id="KN822067">
    <property type="protein sequence ID" value="KIM59995.1"/>
    <property type="molecule type" value="Genomic_DNA"/>
</dbReference>
<proteinExistence type="predicted"/>
<feature type="domain" description="CHAT" evidence="1">
    <location>
        <begin position="787"/>
        <end position="1050"/>
    </location>
</feature>
<sequence length="1198" mass="133835">MAQPIAITSAAIEFNPPNEIANLDFWEQDVLSNLDDAIAYYQNALELYPPDHPDRSVCLFNIATSLSFRFQQQKEITDIEMSISLHRMTLDLLPSNHPDYSSTLHNLAASLQTKYEHQEQSMLSDVDEAILLGRQALNLRPPGHVYRSVTLNNLAISLQTRFKEQGVASDIDEAIEFGRVALELRSPSHPCHLSSIDNRSTSLLLRYEDGKDASDLNEVIRLQRDALEICPDENLYRSKCLSALASSLRRRFECQGEFTDLDETISLHREALDLRPIGHPNRARSLHELTISLELRFKRKSTSEDLDEAVFLQRAAVDLYPRDHCSQPINLSNLAATLQTRFYHRDIVSDLDEAIAVFQEAMELCPLDHAFRPLLINNLAVGLQTRYKREHTARDLDEAIVFHQTALELCFDGHSQRSVSVFNLALCTKMRYHRDKSSSDLDESVRLYREVLVLRPEGHPDRSEGLAGLAAVLCVRCKRNKLISDLNEAIGLQRAALDLRPHDSKSMDTTDFDEAFRLYSELSRIPLSVSLDDVEATRSWVSAAEKFKHESGLTAYCTALQFILRYITSIPSSVEQFQRVKQAMSSIPMDAFSYCLRHGMPKTAVELLDQGRMVFWNQFSRLRLPREDLSALERAEPTLTEEYEKLSEQLKGLFDKPGDLQTPETRALMSQLDNLISRVREVPNFSNFLSPLPFSDLRAAARDGPVIIVNASSHTCDALIVLATCDPVHIPLNITMDKVSRLASDFRSLTAVDVSCETSLYTEKTEEPNTIHGEGEGGILLETILCELRDLVVNPIIHALQGVASPSSRIWWCPSAEFMTLPLHAAASYAVNDTSSGASYISSYTPSLFALIQARKHLSGYSSDNLSHFAAVGAGELYRNEDLVVVGQKLEVLAARSESIGEKTTRTHIEGEAATIESVTRVLGNNHWIHLTCQYNVNPKQPFESALVLHDGRLTINKIIQGELANSFFAFLLASESTSVVDADVPDEAIHIAAALYFTGFPSIVATLGVINDQCGHRIASAFYDNLFEASSNTKYPQIAEALQKTMSTLGNEIPLQQRNSCVLKDLRPIPIVPLNYFDSVVLPPLPPGIDVQNIERALQVSGHILSGRWLGYQSSPNKDSANEAKSDYYQRLCNVFNAVVAQAEEDTMTSAKVEFIHKPNSVPISERMNTSKPDGYLLLKEKRSISSSDAETRDSLG</sequence>
<dbReference type="OrthoDB" id="9991317at2759"/>
<dbReference type="Proteomes" id="UP000053989">
    <property type="component" value="Unassembled WGS sequence"/>
</dbReference>
<accession>A0A0C3DH15</accession>
<dbReference type="InterPro" id="IPR024983">
    <property type="entry name" value="CHAT_dom"/>
</dbReference>
<dbReference type="InterPro" id="IPR011990">
    <property type="entry name" value="TPR-like_helical_dom_sf"/>
</dbReference>
<keyword evidence="3" id="KW-1185">Reference proteome</keyword>
<name>A0A0C3DH15_9AGAM</name>
<evidence type="ECO:0000313" key="3">
    <source>
        <dbReference type="Proteomes" id="UP000053989"/>
    </source>
</evidence>
<dbReference type="AlphaFoldDB" id="A0A0C3DH15"/>
<reference evidence="3" key="2">
    <citation type="submission" date="2015-01" db="EMBL/GenBank/DDBJ databases">
        <title>Evolutionary Origins and Diversification of the Mycorrhizal Mutualists.</title>
        <authorList>
            <consortium name="DOE Joint Genome Institute"/>
            <consortium name="Mycorrhizal Genomics Consortium"/>
            <person name="Kohler A."/>
            <person name="Kuo A."/>
            <person name="Nagy L.G."/>
            <person name="Floudas D."/>
            <person name="Copeland A."/>
            <person name="Barry K.W."/>
            <person name="Cichocki N."/>
            <person name="Veneault-Fourrey C."/>
            <person name="LaButti K."/>
            <person name="Lindquist E.A."/>
            <person name="Lipzen A."/>
            <person name="Lundell T."/>
            <person name="Morin E."/>
            <person name="Murat C."/>
            <person name="Riley R."/>
            <person name="Ohm R."/>
            <person name="Sun H."/>
            <person name="Tunlid A."/>
            <person name="Henrissat B."/>
            <person name="Grigoriev I.V."/>
            <person name="Hibbett D.S."/>
            <person name="Martin F."/>
        </authorList>
    </citation>
    <scope>NUCLEOTIDE SEQUENCE [LARGE SCALE GENOMIC DNA]</scope>
    <source>
        <strain evidence="3">Foug A</strain>
    </source>
</reference>
<evidence type="ECO:0000313" key="2">
    <source>
        <dbReference type="EMBL" id="KIM59995.1"/>
    </source>
</evidence>
<dbReference type="SUPFAM" id="SSF48452">
    <property type="entry name" value="TPR-like"/>
    <property type="match status" value="2"/>
</dbReference>
<dbReference type="PANTHER" id="PTHR19959">
    <property type="entry name" value="KINESIN LIGHT CHAIN"/>
    <property type="match status" value="1"/>
</dbReference>
<dbReference type="STRING" id="1036808.A0A0C3DH15"/>
<evidence type="ECO:0000259" key="1">
    <source>
        <dbReference type="Pfam" id="PF12770"/>
    </source>
</evidence>